<reference evidence="4 5" key="1">
    <citation type="journal article" date="2023" name="Nucleic Acids Res.">
        <title>The hologenome of Daphnia magna reveals possible DNA methylation and microbiome-mediated evolution of the host genome.</title>
        <authorList>
            <person name="Chaturvedi A."/>
            <person name="Li X."/>
            <person name="Dhandapani V."/>
            <person name="Marshall H."/>
            <person name="Kissane S."/>
            <person name="Cuenca-Cambronero M."/>
            <person name="Asole G."/>
            <person name="Calvet F."/>
            <person name="Ruiz-Romero M."/>
            <person name="Marangio P."/>
            <person name="Guigo R."/>
            <person name="Rago D."/>
            <person name="Mirbahai L."/>
            <person name="Eastwood N."/>
            <person name="Colbourne J.K."/>
            <person name="Zhou J."/>
            <person name="Mallon E."/>
            <person name="Orsini L."/>
        </authorList>
    </citation>
    <scope>NUCLEOTIDE SEQUENCE [LARGE SCALE GENOMIC DNA]</scope>
    <source>
        <strain evidence="4">LRV0_1</strain>
    </source>
</reference>
<protein>
    <recommendedName>
        <fullName evidence="3">CCHC-type domain-containing protein</fullName>
    </recommendedName>
</protein>
<keyword evidence="5" id="KW-1185">Reference proteome</keyword>
<proteinExistence type="predicted"/>
<evidence type="ECO:0000256" key="2">
    <source>
        <dbReference type="SAM" id="MobiDB-lite"/>
    </source>
</evidence>
<organism evidence="4 5">
    <name type="scientific">Daphnia magna</name>
    <dbReference type="NCBI Taxonomy" id="35525"/>
    <lineage>
        <taxon>Eukaryota</taxon>
        <taxon>Metazoa</taxon>
        <taxon>Ecdysozoa</taxon>
        <taxon>Arthropoda</taxon>
        <taxon>Crustacea</taxon>
        <taxon>Branchiopoda</taxon>
        <taxon>Diplostraca</taxon>
        <taxon>Cladocera</taxon>
        <taxon>Anomopoda</taxon>
        <taxon>Daphniidae</taxon>
        <taxon>Daphnia</taxon>
    </lineage>
</organism>
<evidence type="ECO:0000313" key="5">
    <source>
        <dbReference type="Proteomes" id="UP001234178"/>
    </source>
</evidence>
<keyword evidence="1" id="KW-0863">Zinc-finger</keyword>
<gene>
    <name evidence="4" type="ORF">OUZ56_024119</name>
</gene>
<dbReference type="SMART" id="SM00343">
    <property type="entry name" value="ZnF_C2HC"/>
    <property type="match status" value="1"/>
</dbReference>
<dbReference type="PROSITE" id="PS50158">
    <property type="entry name" value="ZF_CCHC"/>
    <property type="match status" value="1"/>
</dbReference>
<name>A0ABR0B0C1_9CRUS</name>
<dbReference type="Proteomes" id="UP001234178">
    <property type="component" value="Unassembled WGS sequence"/>
</dbReference>
<sequence>MGPSDDYGEVEQDGEALLYCEALLASEASPLGIGDSAKEAEQQSNGPEYTVEQPAVVPPAVVVPQAIIVPPVIVPPAIVPLAVVPPMISKQAEQAMALLGQGFRLLGPVLSHLVESEKAGTSQEPPCKKKKKMGKRSAENRLRHIQCLKCSKRGHINRDCPN</sequence>
<dbReference type="InterPro" id="IPR001878">
    <property type="entry name" value="Znf_CCHC"/>
</dbReference>
<keyword evidence="1" id="KW-0479">Metal-binding</keyword>
<feature type="domain" description="CCHC-type" evidence="3">
    <location>
        <begin position="147"/>
        <end position="162"/>
    </location>
</feature>
<evidence type="ECO:0000259" key="3">
    <source>
        <dbReference type="PROSITE" id="PS50158"/>
    </source>
</evidence>
<dbReference type="EMBL" id="JAOYFB010000039">
    <property type="protein sequence ID" value="KAK4030780.1"/>
    <property type="molecule type" value="Genomic_DNA"/>
</dbReference>
<accession>A0ABR0B0C1</accession>
<evidence type="ECO:0000256" key="1">
    <source>
        <dbReference type="PROSITE-ProRule" id="PRU00047"/>
    </source>
</evidence>
<comment type="caution">
    <text evidence="4">The sequence shown here is derived from an EMBL/GenBank/DDBJ whole genome shotgun (WGS) entry which is preliminary data.</text>
</comment>
<feature type="region of interest" description="Disordered" evidence="2">
    <location>
        <begin position="116"/>
        <end position="139"/>
    </location>
</feature>
<dbReference type="SUPFAM" id="SSF57756">
    <property type="entry name" value="Retrovirus zinc finger-like domains"/>
    <property type="match status" value="1"/>
</dbReference>
<evidence type="ECO:0000313" key="4">
    <source>
        <dbReference type="EMBL" id="KAK4030780.1"/>
    </source>
</evidence>
<keyword evidence="1" id="KW-0862">Zinc</keyword>
<dbReference type="InterPro" id="IPR036875">
    <property type="entry name" value="Znf_CCHC_sf"/>
</dbReference>